<evidence type="ECO:0000256" key="5">
    <source>
        <dbReference type="ARBA" id="ARBA00022989"/>
    </source>
</evidence>
<dbReference type="GO" id="GO:0005886">
    <property type="term" value="C:plasma membrane"/>
    <property type="evidence" value="ECO:0007669"/>
    <property type="project" value="UniProtKB-SubCell"/>
</dbReference>
<keyword evidence="5 8" id="KW-1133">Transmembrane helix</keyword>
<feature type="transmembrane region" description="Helical" evidence="8">
    <location>
        <begin position="96"/>
        <end position="125"/>
    </location>
</feature>
<feature type="transmembrane region" description="Helical" evidence="8">
    <location>
        <begin position="137"/>
        <end position="154"/>
    </location>
</feature>
<proteinExistence type="inferred from homology"/>
<dbReference type="RefSeq" id="WP_029159444.1">
    <property type="nucleotide sequence ID" value="NZ_CP009933.1"/>
</dbReference>
<dbReference type="HOGENOM" id="CLU_027949_0_0_9"/>
<keyword evidence="6 8" id="KW-0472">Membrane</keyword>
<keyword evidence="2" id="KW-0813">Transport</keyword>
<feature type="transmembrane region" description="Helical" evidence="8">
    <location>
        <begin position="424"/>
        <end position="448"/>
    </location>
</feature>
<evidence type="ECO:0000256" key="2">
    <source>
        <dbReference type="ARBA" id="ARBA00022448"/>
    </source>
</evidence>
<comment type="similarity">
    <text evidence="7">Belongs to the GntP permease family.</text>
</comment>
<evidence type="ECO:0000313" key="9">
    <source>
        <dbReference type="EMBL" id="AKA71587.1"/>
    </source>
</evidence>
<dbReference type="EMBL" id="CP009933">
    <property type="protein sequence ID" value="AKA71587.1"/>
    <property type="molecule type" value="Genomic_DNA"/>
</dbReference>
<dbReference type="Pfam" id="PF02447">
    <property type="entry name" value="GntP_permease"/>
    <property type="match status" value="1"/>
</dbReference>
<dbReference type="InterPro" id="IPR003474">
    <property type="entry name" value="Glcn_transporter"/>
</dbReference>
<feature type="transmembrane region" description="Helical" evidence="8">
    <location>
        <begin position="29"/>
        <end position="47"/>
    </location>
</feature>
<feature type="transmembrane region" description="Helical" evidence="8">
    <location>
        <begin position="174"/>
        <end position="197"/>
    </location>
</feature>
<dbReference type="PIRSF" id="PIRSF002746">
    <property type="entry name" value="Gluconate_transporter"/>
    <property type="match status" value="1"/>
</dbReference>
<evidence type="ECO:0000256" key="6">
    <source>
        <dbReference type="ARBA" id="ARBA00023136"/>
    </source>
</evidence>
<keyword evidence="4 8" id="KW-0812">Transmembrane</keyword>
<feature type="transmembrane region" description="Helical" evidence="8">
    <location>
        <begin position="54"/>
        <end position="76"/>
    </location>
</feature>
<dbReference type="KEGG" id="csq:CSCA_4462"/>
<evidence type="ECO:0000256" key="3">
    <source>
        <dbReference type="ARBA" id="ARBA00022475"/>
    </source>
</evidence>
<accession>A0A0E3K402</accession>
<dbReference type="Proteomes" id="UP000033115">
    <property type="component" value="Chromosome"/>
</dbReference>
<dbReference type="NCBIfam" id="TIGR00791">
    <property type="entry name" value="gntP"/>
    <property type="match status" value="1"/>
</dbReference>
<feature type="transmembrane region" description="Helical" evidence="8">
    <location>
        <begin position="263"/>
        <end position="286"/>
    </location>
</feature>
<dbReference type="STRING" id="1548.CSCA_4462"/>
<keyword evidence="10" id="KW-1185">Reference proteome</keyword>
<name>A0A0E3K402_CLOSL</name>
<organism evidence="9 10">
    <name type="scientific">Clostridium scatologenes</name>
    <dbReference type="NCBI Taxonomy" id="1548"/>
    <lineage>
        <taxon>Bacteria</taxon>
        <taxon>Bacillati</taxon>
        <taxon>Bacillota</taxon>
        <taxon>Clostridia</taxon>
        <taxon>Eubacteriales</taxon>
        <taxon>Clostridiaceae</taxon>
        <taxon>Clostridium</taxon>
    </lineage>
</organism>
<dbReference type="PANTHER" id="PTHR30354">
    <property type="entry name" value="GNT FAMILY GLUCONATE TRANSPORTER"/>
    <property type="match status" value="1"/>
</dbReference>
<sequence length="449" mass="47219">MPLLMVALGVLFLIILISRFKLNTFISLLVVSFTVAFGLGIPLGKIVSTIESGIGGTLGHIAFIFGLGAMLGKLVADSGGAHRIAMTLINKFGEKRIQLAVVIASFVVGIAMFFEVGLVLLIPIIFSIARELKVSPVYLGIPMLASLLVTHAFLPPHPGPTVIAAAYKADIGTVLLYGIIVAIPCVIISGPLFTMVAKKIIPSAFEKAGNIESLGEQKIFRVEETPSFGVSLLTAMFPVILMMISTIISMIQKTAGIKGNSFFTIVSFIGDPDTAMLISLILAIYTMGVRRKIPIKQVAASCSSAASSIGMMLLIIGGGGAFKQVLIDGGVGKYIATLFNGTSISPILLAWMVAAILRISLGSATVAALSTSGLVIPMLANCGHVNLALVTLATGCGSAIASHVNDAGFWMVKEYFGFSMKETFSTWTLLSTILSITGLIFILILSLFV</sequence>
<comment type="subcellular location">
    <subcellularLocation>
        <location evidence="1">Cell membrane</location>
        <topology evidence="1">Multi-pass membrane protein</topology>
    </subcellularLocation>
</comment>
<feature type="transmembrane region" description="Helical" evidence="8">
    <location>
        <begin position="386"/>
        <end position="412"/>
    </location>
</feature>
<evidence type="ECO:0000256" key="1">
    <source>
        <dbReference type="ARBA" id="ARBA00004651"/>
    </source>
</evidence>
<evidence type="ECO:0000313" key="10">
    <source>
        <dbReference type="Proteomes" id="UP000033115"/>
    </source>
</evidence>
<gene>
    <name evidence="9" type="ORF">CSCA_4462</name>
</gene>
<feature type="transmembrane region" description="Helical" evidence="8">
    <location>
        <begin position="228"/>
        <end position="251"/>
    </location>
</feature>
<evidence type="ECO:0000256" key="7">
    <source>
        <dbReference type="ARBA" id="ARBA00049663"/>
    </source>
</evidence>
<keyword evidence="3" id="KW-1003">Cell membrane</keyword>
<reference evidence="9 10" key="1">
    <citation type="journal article" date="2015" name="J. Biotechnol.">
        <title>Complete genome sequence of a malodorant-producing acetogen, Clostridium scatologenes ATCC 25775(T).</title>
        <authorList>
            <person name="Zhu Z."/>
            <person name="Guo T."/>
            <person name="Zheng H."/>
            <person name="Song T."/>
            <person name="Ouyang P."/>
            <person name="Xie J."/>
        </authorList>
    </citation>
    <scope>NUCLEOTIDE SEQUENCE [LARGE SCALE GENOMIC DNA]</scope>
    <source>
        <strain evidence="9 10">ATCC 25775</strain>
    </source>
</reference>
<dbReference type="PANTHER" id="PTHR30354:SF22">
    <property type="entry name" value="HIGH-AFFINITY GLUCONATE TRANSPORTER"/>
    <property type="match status" value="1"/>
</dbReference>
<evidence type="ECO:0000256" key="8">
    <source>
        <dbReference type="SAM" id="Phobius"/>
    </source>
</evidence>
<feature type="transmembrane region" description="Helical" evidence="8">
    <location>
        <begin position="298"/>
        <end position="322"/>
    </location>
</feature>
<protein>
    <submittedName>
        <fullName evidence="9">Gluconate transporter</fullName>
    </submittedName>
</protein>
<evidence type="ECO:0000256" key="4">
    <source>
        <dbReference type="ARBA" id="ARBA00022692"/>
    </source>
</evidence>
<dbReference type="AlphaFoldDB" id="A0A0E3K402"/>
<dbReference type="GO" id="GO:0015128">
    <property type="term" value="F:gluconate transmembrane transporter activity"/>
    <property type="evidence" value="ECO:0007669"/>
    <property type="project" value="InterPro"/>
</dbReference>